<evidence type="ECO:0000256" key="3">
    <source>
        <dbReference type="ARBA" id="ARBA00022448"/>
    </source>
</evidence>
<keyword evidence="10 12" id="KW-0408">Iron</keyword>
<dbReference type="RefSeq" id="WP_109416702.1">
    <property type="nucleotide sequence ID" value="NZ_QEAS01000012.1"/>
</dbReference>
<feature type="transmembrane region" description="Helical" evidence="12">
    <location>
        <begin position="180"/>
        <end position="202"/>
    </location>
</feature>
<dbReference type="OrthoDB" id="9807042at2"/>
<feature type="transmembrane region" description="Helical" evidence="12">
    <location>
        <begin position="214"/>
        <end position="232"/>
    </location>
</feature>
<feature type="transmembrane region" description="Helical" evidence="12">
    <location>
        <begin position="60"/>
        <end position="83"/>
    </location>
</feature>
<evidence type="ECO:0000313" key="14">
    <source>
        <dbReference type="Proteomes" id="UP000245647"/>
    </source>
</evidence>
<dbReference type="AlphaFoldDB" id="A0A2U2PEQ9"/>
<evidence type="ECO:0000256" key="5">
    <source>
        <dbReference type="ARBA" id="ARBA00022617"/>
    </source>
</evidence>
<evidence type="ECO:0000256" key="7">
    <source>
        <dbReference type="ARBA" id="ARBA00022723"/>
    </source>
</evidence>
<evidence type="ECO:0000256" key="12">
    <source>
        <dbReference type="PIRNR" id="PIRNR006446"/>
    </source>
</evidence>
<feature type="transmembrane region" description="Helical" evidence="12">
    <location>
        <begin position="402"/>
        <end position="423"/>
    </location>
</feature>
<evidence type="ECO:0000256" key="2">
    <source>
        <dbReference type="ARBA" id="ARBA00009819"/>
    </source>
</evidence>
<evidence type="ECO:0000256" key="6">
    <source>
        <dbReference type="ARBA" id="ARBA00022692"/>
    </source>
</evidence>
<organism evidence="13 14">
    <name type="scientific">Pararcticibacter amylolyticus</name>
    <dbReference type="NCBI Taxonomy" id="2173175"/>
    <lineage>
        <taxon>Bacteria</taxon>
        <taxon>Pseudomonadati</taxon>
        <taxon>Bacteroidota</taxon>
        <taxon>Sphingobacteriia</taxon>
        <taxon>Sphingobacteriales</taxon>
        <taxon>Sphingobacteriaceae</taxon>
        <taxon>Pararcticibacter</taxon>
    </lineage>
</organism>
<dbReference type="PANTHER" id="PTHR30365:SF14">
    <property type="entry name" value="CYTOCHROME BD MENAQUINOL OXIDASE SUBUNIT I-RELATED"/>
    <property type="match status" value="1"/>
</dbReference>
<feature type="transmembrane region" description="Helical" evidence="12">
    <location>
        <begin position="95"/>
        <end position="115"/>
    </location>
</feature>
<evidence type="ECO:0000256" key="1">
    <source>
        <dbReference type="ARBA" id="ARBA00004651"/>
    </source>
</evidence>
<proteinExistence type="inferred from homology"/>
<dbReference type="GO" id="GO:0016682">
    <property type="term" value="F:oxidoreductase activity, acting on diphenols and related substances as donors, oxygen as acceptor"/>
    <property type="evidence" value="ECO:0007669"/>
    <property type="project" value="TreeGrafter"/>
</dbReference>
<comment type="caution">
    <text evidence="13">The sequence shown here is derived from an EMBL/GenBank/DDBJ whole genome shotgun (WGS) entry which is preliminary data.</text>
</comment>
<dbReference type="GO" id="GO:0005886">
    <property type="term" value="C:plasma membrane"/>
    <property type="evidence" value="ECO:0007669"/>
    <property type="project" value="UniProtKB-SubCell"/>
</dbReference>
<accession>A0A2U2PEQ9</accession>
<keyword evidence="4 12" id="KW-1003">Cell membrane</keyword>
<keyword evidence="8 12" id="KW-0249">Electron transport</keyword>
<dbReference type="PANTHER" id="PTHR30365">
    <property type="entry name" value="CYTOCHROME D UBIQUINOL OXIDASE"/>
    <property type="match status" value="1"/>
</dbReference>
<evidence type="ECO:0000256" key="4">
    <source>
        <dbReference type="ARBA" id="ARBA00022475"/>
    </source>
</evidence>
<dbReference type="Proteomes" id="UP000245647">
    <property type="component" value="Unassembled WGS sequence"/>
</dbReference>
<dbReference type="GO" id="GO:0070069">
    <property type="term" value="C:cytochrome complex"/>
    <property type="evidence" value="ECO:0007669"/>
    <property type="project" value="UniProtKB-UniRule"/>
</dbReference>
<feature type="transmembrane region" description="Helical" evidence="12">
    <location>
        <begin position="15"/>
        <end position="39"/>
    </location>
</feature>
<evidence type="ECO:0000256" key="10">
    <source>
        <dbReference type="ARBA" id="ARBA00023004"/>
    </source>
</evidence>
<sequence>MDDFIAARSQMALSLGFHIIFSCIGMVMPFFMAVAHYYWLKTNDHVYLNITKAWSKGVAIFFATGAVSGTVLSFELGLLWPTFMKHAGPIFGMPFSLEGTAFFIEAIALGFFLYGWNRFNRWFHWVTGVVVGVSGLLSGILVVAANGWMNSPSGFDYINGQYLNIDPIKAMFNDAWFSQALHMCLAAFAATGFAVAGIHALMILKGRNVAFHSYAFKIAAVFGGIAAILQPLSGDISAKDIAGRQPAKLAAMEAHYHTSKSAPLIIGGIPDDEAKEVKYAVKIPGMLSFLATGDLNGEVKGLDSIPAEDRPPVAITHFAFQIMVGCGMLMLTIALFYFFAIWKKKEWLRKRWLLSLFVLATPLGFIAVEAGWTVTEVGRQPWIIQGIMRTADAVTPMPGIVYSFYMFTGVYISLSLVVIFLLYRQIRMVDKLYDVPPYSPQTKD</sequence>
<dbReference type="Pfam" id="PF01654">
    <property type="entry name" value="Cyt_bd_oxida_I"/>
    <property type="match status" value="1"/>
</dbReference>
<feature type="transmembrane region" description="Helical" evidence="12">
    <location>
        <begin position="352"/>
        <end position="372"/>
    </location>
</feature>
<keyword evidence="3 12" id="KW-0813">Transport</keyword>
<dbReference type="InterPro" id="IPR002585">
    <property type="entry name" value="Cyt-d_ubiquinol_oxidase_su_1"/>
</dbReference>
<keyword evidence="11 12" id="KW-0472">Membrane</keyword>
<reference evidence="13 14" key="1">
    <citation type="submission" date="2018-04" db="EMBL/GenBank/DDBJ databases">
        <title>Pedobacter chongqingensis sp. nov., isolated from a rottenly hemp rope.</title>
        <authorList>
            <person name="Cai Y."/>
        </authorList>
    </citation>
    <scope>NUCLEOTIDE SEQUENCE [LARGE SCALE GENOMIC DNA]</scope>
    <source>
        <strain evidence="13 14">FJ4-8</strain>
    </source>
</reference>
<evidence type="ECO:0000256" key="11">
    <source>
        <dbReference type="ARBA" id="ARBA00023136"/>
    </source>
</evidence>
<dbReference type="GO" id="GO:0020037">
    <property type="term" value="F:heme binding"/>
    <property type="evidence" value="ECO:0007669"/>
    <property type="project" value="TreeGrafter"/>
</dbReference>
<gene>
    <name evidence="13" type="ORF">DDR33_15445</name>
</gene>
<keyword evidence="9 12" id="KW-1133">Transmembrane helix</keyword>
<comment type="subcellular location">
    <subcellularLocation>
        <location evidence="1">Cell membrane</location>
        <topology evidence="1">Multi-pass membrane protein</topology>
    </subcellularLocation>
</comment>
<keyword evidence="7 12" id="KW-0479">Metal-binding</keyword>
<dbReference type="GO" id="GO:0019646">
    <property type="term" value="P:aerobic electron transport chain"/>
    <property type="evidence" value="ECO:0007669"/>
    <property type="project" value="InterPro"/>
</dbReference>
<protein>
    <submittedName>
        <fullName evidence="13">Cytochrome ubiquinol oxidase subunit I</fullName>
    </submittedName>
</protein>
<feature type="transmembrane region" description="Helical" evidence="12">
    <location>
        <begin position="122"/>
        <end position="145"/>
    </location>
</feature>
<keyword evidence="5 12" id="KW-0349">Heme</keyword>
<dbReference type="GO" id="GO:0009055">
    <property type="term" value="F:electron transfer activity"/>
    <property type="evidence" value="ECO:0007669"/>
    <property type="project" value="UniProtKB-UniRule"/>
</dbReference>
<feature type="transmembrane region" description="Helical" evidence="12">
    <location>
        <begin position="318"/>
        <end position="340"/>
    </location>
</feature>
<evidence type="ECO:0000313" key="13">
    <source>
        <dbReference type="EMBL" id="PWG79804.1"/>
    </source>
</evidence>
<dbReference type="EMBL" id="QEAS01000012">
    <property type="protein sequence ID" value="PWG79804.1"/>
    <property type="molecule type" value="Genomic_DNA"/>
</dbReference>
<keyword evidence="14" id="KW-1185">Reference proteome</keyword>
<dbReference type="PIRSF" id="PIRSF006446">
    <property type="entry name" value="Cyt_quinol_oxidase_1"/>
    <property type="match status" value="1"/>
</dbReference>
<evidence type="ECO:0000256" key="8">
    <source>
        <dbReference type="ARBA" id="ARBA00022982"/>
    </source>
</evidence>
<name>A0A2U2PEQ9_9SPHI</name>
<comment type="similarity">
    <text evidence="2 12">Belongs to the cytochrome ubiquinol oxidase subunit 1 family.</text>
</comment>
<dbReference type="GO" id="GO:0046872">
    <property type="term" value="F:metal ion binding"/>
    <property type="evidence" value="ECO:0007669"/>
    <property type="project" value="UniProtKB-UniRule"/>
</dbReference>
<keyword evidence="6 12" id="KW-0812">Transmembrane</keyword>
<evidence type="ECO:0000256" key="9">
    <source>
        <dbReference type="ARBA" id="ARBA00022989"/>
    </source>
</evidence>